<protein>
    <submittedName>
        <fullName evidence="10">Beta-calactosidase</fullName>
    </submittedName>
</protein>
<dbReference type="InterPro" id="IPR008979">
    <property type="entry name" value="Galactose-bd-like_sf"/>
</dbReference>
<comment type="caution">
    <text evidence="10">The sequence shown here is derived from an EMBL/GenBank/DDBJ whole genome shotgun (WGS) entry which is preliminary data.</text>
</comment>
<accession>A0A179FT91</accession>
<keyword evidence="11" id="KW-1185">Reference proteome</keyword>
<feature type="active site" description="Proton donor" evidence="4">
    <location>
        <position position="176"/>
    </location>
</feature>
<evidence type="ECO:0000256" key="2">
    <source>
        <dbReference type="ARBA" id="ARBA00022801"/>
    </source>
</evidence>
<evidence type="ECO:0000313" key="10">
    <source>
        <dbReference type="EMBL" id="OAQ68856.1"/>
    </source>
</evidence>
<evidence type="ECO:0000256" key="3">
    <source>
        <dbReference type="ARBA" id="ARBA00023295"/>
    </source>
</evidence>
<gene>
    <name evidence="10" type="ORF">VFPPC_05032</name>
</gene>
<dbReference type="InterPro" id="IPR048912">
    <property type="entry name" value="BetaGal1-like_ABD1"/>
</dbReference>
<dbReference type="InterPro" id="IPR048913">
    <property type="entry name" value="BetaGal_gal-bd"/>
</dbReference>
<evidence type="ECO:0000259" key="7">
    <source>
        <dbReference type="Pfam" id="PF01301"/>
    </source>
</evidence>
<dbReference type="GO" id="GO:0005975">
    <property type="term" value="P:carbohydrate metabolic process"/>
    <property type="evidence" value="ECO:0007669"/>
    <property type="project" value="InterPro"/>
</dbReference>
<dbReference type="OrthoDB" id="1657402at2759"/>
<keyword evidence="3" id="KW-0326">Glycosidase</keyword>
<evidence type="ECO:0000313" key="11">
    <source>
        <dbReference type="Proteomes" id="UP000078397"/>
    </source>
</evidence>
<feature type="chain" id="PRO_5008102033" evidence="6">
    <location>
        <begin position="18"/>
        <end position="634"/>
    </location>
</feature>
<dbReference type="GeneID" id="28848279"/>
<dbReference type="InterPro" id="IPR001944">
    <property type="entry name" value="Glycoside_Hdrlase_35"/>
</dbReference>
<keyword evidence="2" id="KW-0378">Hydrolase</keyword>
<proteinExistence type="inferred from homology"/>
<dbReference type="Proteomes" id="UP000078397">
    <property type="component" value="Unassembled WGS sequence"/>
</dbReference>
<dbReference type="KEGG" id="pchm:VFPPC_05032"/>
<feature type="domain" description="Beta-galactosidase 1-like first all-beta" evidence="8">
    <location>
        <begin position="389"/>
        <end position="504"/>
    </location>
</feature>
<evidence type="ECO:0000256" key="5">
    <source>
        <dbReference type="RuleBase" id="RU003679"/>
    </source>
</evidence>
<feature type="domain" description="Beta-galactosidase galactose-binding" evidence="9">
    <location>
        <begin position="529"/>
        <end position="595"/>
    </location>
</feature>
<dbReference type="GO" id="GO:0004565">
    <property type="term" value="F:beta-galactosidase activity"/>
    <property type="evidence" value="ECO:0007669"/>
    <property type="project" value="InterPro"/>
</dbReference>
<dbReference type="Gene3D" id="2.60.120.260">
    <property type="entry name" value="Galactose-binding domain-like"/>
    <property type="match status" value="2"/>
</dbReference>
<dbReference type="Pfam" id="PF21467">
    <property type="entry name" value="BetaGal_gal-bd"/>
    <property type="match status" value="1"/>
</dbReference>
<feature type="active site" description="Nucleophile" evidence="4">
    <location>
        <position position="252"/>
    </location>
</feature>
<evidence type="ECO:0000259" key="9">
    <source>
        <dbReference type="Pfam" id="PF21467"/>
    </source>
</evidence>
<evidence type="ECO:0000259" key="8">
    <source>
        <dbReference type="Pfam" id="PF21317"/>
    </source>
</evidence>
<evidence type="ECO:0000256" key="4">
    <source>
        <dbReference type="PIRSR" id="PIRSR006336-1"/>
    </source>
</evidence>
<dbReference type="SUPFAM" id="SSF51445">
    <property type="entry name" value="(Trans)glycosidases"/>
    <property type="match status" value="1"/>
</dbReference>
<sequence length="634" mass="70729">MHLPSFILAATALSTWASPPPFTYNRTTFLLHGKPFVMVGGQMDPQRIPSDYWWRRLRSAKAMGINTIFSYTFWNELEPEKGKWSTHPANNITHFVQVAHEEGLYVVLRPGPYVGGGRDWGGLPYWLSKGGRTKVRSYNIPFLSATKDYLSRLASDLSHLQITRGGNILMVQVENEYGSYGEDMQYKLALRDLTSHFFDVPLYTMDRGDEDFVRDGYIPGVLSVVGGGPNGFRIRDKVITDPSSHGPHIDGEAHIANPDHWGPQSKHHSLNQNLLNTYIHNINTTLSANNSINIYMLHGGTNFGFSTGALSGNTTFTTSYDHNAPINEAGRTTAPYHTLRGEILKHIPNRTAVPEPPANIPLMALPDVVLKPFTTIRGAITRTITSPEPIYMERLSQAYGFILYEHKVRAATNGTLKAGDRPRDRIIVYVNEHQKGVIDNFYAYPATITLSLKKGDTLQLLVENTGRTNHWDKKSNLTNTLLDPHKGIQGVVSVGDSVLREWKVSLAPCKKRPVLWGRIKGGIQKGAMPVFYKGKFLVPTVNKNESRSKLDTYLTIAGGTRGVVWVNSFNLGRYRIVGPQQSLYLPGAILKPGVNNTVTVLELKPWNVTMVARGETTRRWENHPDPDAPKSPGQ</sequence>
<reference evidence="10 11" key="1">
    <citation type="journal article" date="2016" name="PLoS Pathog.">
        <title>Biosynthesis of antibiotic leucinostatins in bio-control fungus Purpureocillium lilacinum and their inhibition on phytophthora revealed by genome mining.</title>
        <authorList>
            <person name="Wang G."/>
            <person name="Liu Z."/>
            <person name="Lin R."/>
            <person name="Li E."/>
            <person name="Mao Z."/>
            <person name="Ling J."/>
            <person name="Yang Y."/>
            <person name="Yin W.B."/>
            <person name="Xie B."/>
        </authorList>
    </citation>
    <scope>NUCLEOTIDE SEQUENCE [LARGE SCALE GENOMIC DNA]</scope>
    <source>
        <strain evidence="10">170</strain>
    </source>
</reference>
<dbReference type="InterPro" id="IPR031330">
    <property type="entry name" value="Gly_Hdrlase_35_cat"/>
</dbReference>
<dbReference type="Pfam" id="PF01301">
    <property type="entry name" value="Glyco_hydro_35"/>
    <property type="match status" value="1"/>
</dbReference>
<comment type="similarity">
    <text evidence="1 5">Belongs to the glycosyl hydrolase 35 family.</text>
</comment>
<evidence type="ECO:0000256" key="1">
    <source>
        <dbReference type="ARBA" id="ARBA00009809"/>
    </source>
</evidence>
<dbReference type="AlphaFoldDB" id="A0A179FT91"/>
<dbReference type="STRING" id="1380566.A0A179FT91"/>
<feature type="domain" description="Glycoside hydrolase 35 catalytic" evidence="7">
    <location>
        <begin position="28"/>
        <end position="340"/>
    </location>
</feature>
<keyword evidence="6" id="KW-0732">Signal</keyword>
<evidence type="ECO:0000256" key="6">
    <source>
        <dbReference type="SAM" id="SignalP"/>
    </source>
</evidence>
<dbReference type="Gene3D" id="3.20.20.80">
    <property type="entry name" value="Glycosidases"/>
    <property type="match status" value="1"/>
</dbReference>
<dbReference type="InterPro" id="IPR017853">
    <property type="entry name" value="GH"/>
</dbReference>
<dbReference type="EMBL" id="LSBJ02000003">
    <property type="protein sequence ID" value="OAQ68856.1"/>
    <property type="molecule type" value="Genomic_DNA"/>
</dbReference>
<dbReference type="PIRSF" id="PIRSF006336">
    <property type="entry name" value="B-gal"/>
    <property type="match status" value="1"/>
</dbReference>
<dbReference type="SUPFAM" id="SSF49785">
    <property type="entry name" value="Galactose-binding domain-like"/>
    <property type="match status" value="1"/>
</dbReference>
<name>A0A179FT91_METCM</name>
<dbReference type="InterPro" id="IPR026283">
    <property type="entry name" value="B-gal_1-like"/>
</dbReference>
<dbReference type="PANTHER" id="PTHR23421">
    <property type="entry name" value="BETA-GALACTOSIDASE RELATED"/>
    <property type="match status" value="1"/>
</dbReference>
<dbReference type="Pfam" id="PF21317">
    <property type="entry name" value="BetaGal_ABD_1"/>
    <property type="match status" value="1"/>
</dbReference>
<feature type="signal peptide" evidence="6">
    <location>
        <begin position="1"/>
        <end position="17"/>
    </location>
</feature>
<dbReference type="PRINTS" id="PR00742">
    <property type="entry name" value="GLHYDRLASE35"/>
</dbReference>
<dbReference type="RefSeq" id="XP_018145706.1">
    <property type="nucleotide sequence ID" value="XM_018284285.1"/>
</dbReference>
<organism evidence="10 11">
    <name type="scientific">Pochonia chlamydosporia 170</name>
    <dbReference type="NCBI Taxonomy" id="1380566"/>
    <lineage>
        <taxon>Eukaryota</taxon>
        <taxon>Fungi</taxon>
        <taxon>Dikarya</taxon>
        <taxon>Ascomycota</taxon>
        <taxon>Pezizomycotina</taxon>
        <taxon>Sordariomycetes</taxon>
        <taxon>Hypocreomycetidae</taxon>
        <taxon>Hypocreales</taxon>
        <taxon>Clavicipitaceae</taxon>
        <taxon>Pochonia</taxon>
    </lineage>
</organism>